<evidence type="ECO:0000259" key="3">
    <source>
        <dbReference type="PROSITE" id="PS50102"/>
    </source>
</evidence>
<keyword evidence="1" id="KW-0694">RNA-binding</keyword>
<dbReference type="SUPFAM" id="SSF54928">
    <property type="entry name" value="RNA-binding domain, RBD"/>
    <property type="match status" value="1"/>
</dbReference>
<feature type="domain" description="G-patch" evidence="4">
    <location>
        <begin position="453"/>
        <end position="505"/>
    </location>
</feature>
<dbReference type="Pfam" id="PF01585">
    <property type="entry name" value="G-patch"/>
    <property type="match status" value="1"/>
</dbReference>
<accession>A0AAN7TCA4</accession>
<dbReference type="InterPro" id="IPR000504">
    <property type="entry name" value="RRM_dom"/>
</dbReference>
<dbReference type="Gene3D" id="3.30.70.330">
    <property type="match status" value="1"/>
</dbReference>
<feature type="region of interest" description="Disordered" evidence="2">
    <location>
        <begin position="66"/>
        <end position="167"/>
    </location>
</feature>
<gene>
    <name evidence="5" type="ORF">LTR62_006247</name>
</gene>
<evidence type="ECO:0000256" key="1">
    <source>
        <dbReference type="PROSITE-ProRule" id="PRU00176"/>
    </source>
</evidence>
<dbReference type="GO" id="GO:0003723">
    <property type="term" value="F:RNA binding"/>
    <property type="evidence" value="ECO:0007669"/>
    <property type="project" value="UniProtKB-UniRule"/>
</dbReference>
<reference evidence="5" key="1">
    <citation type="submission" date="2023-08" db="EMBL/GenBank/DDBJ databases">
        <title>Black Yeasts Isolated from many extreme environments.</title>
        <authorList>
            <person name="Coleine C."/>
            <person name="Stajich J.E."/>
            <person name="Selbmann L."/>
        </authorList>
    </citation>
    <scope>NUCLEOTIDE SEQUENCE</scope>
    <source>
        <strain evidence="5">CCFEE 5401</strain>
    </source>
</reference>
<comment type="caution">
    <text evidence="5">The sequence shown here is derived from an EMBL/GenBank/DDBJ whole genome shotgun (WGS) entry which is preliminary data.</text>
</comment>
<dbReference type="Proteomes" id="UP001310890">
    <property type="component" value="Unassembled WGS sequence"/>
</dbReference>
<feature type="region of interest" description="Disordered" evidence="2">
    <location>
        <begin position="258"/>
        <end position="302"/>
    </location>
</feature>
<evidence type="ECO:0008006" key="7">
    <source>
        <dbReference type="Google" id="ProtNLM"/>
    </source>
</evidence>
<evidence type="ECO:0000256" key="2">
    <source>
        <dbReference type="SAM" id="MobiDB-lite"/>
    </source>
</evidence>
<feature type="domain" description="RRM" evidence="3">
    <location>
        <begin position="548"/>
        <end position="628"/>
    </location>
</feature>
<dbReference type="InterPro" id="IPR035979">
    <property type="entry name" value="RBD_domain_sf"/>
</dbReference>
<dbReference type="GO" id="GO:0071011">
    <property type="term" value="C:precatalytic spliceosome"/>
    <property type="evidence" value="ECO:0007669"/>
    <property type="project" value="TreeGrafter"/>
</dbReference>
<protein>
    <recommendedName>
        <fullName evidence="7">G-patch domain-containing protein</fullName>
    </recommendedName>
</protein>
<dbReference type="EMBL" id="JAVRRL010000053">
    <property type="protein sequence ID" value="KAK5110113.1"/>
    <property type="molecule type" value="Genomic_DNA"/>
</dbReference>
<dbReference type="SMART" id="SM00443">
    <property type="entry name" value="G_patch"/>
    <property type="match status" value="1"/>
</dbReference>
<dbReference type="PROSITE" id="PS50174">
    <property type="entry name" value="G_PATCH"/>
    <property type="match status" value="1"/>
</dbReference>
<dbReference type="AlphaFoldDB" id="A0AAN7TCA4"/>
<feature type="region of interest" description="Disordered" evidence="2">
    <location>
        <begin position="205"/>
        <end position="225"/>
    </location>
</feature>
<dbReference type="GO" id="GO:0045292">
    <property type="term" value="P:mRNA cis splicing, via spliceosome"/>
    <property type="evidence" value="ECO:0007669"/>
    <property type="project" value="InterPro"/>
</dbReference>
<evidence type="ECO:0000313" key="6">
    <source>
        <dbReference type="Proteomes" id="UP001310890"/>
    </source>
</evidence>
<dbReference type="InterPro" id="IPR012677">
    <property type="entry name" value="Nucleotide-bd_a/b_plait_sf"/>
</dbReference>
<feature type="compositionally biased region" description="Low complexity" evidence="2">
    <location>
        <begin position="98"/>
        <end position="107"/>
    </location>
</feature>
<feature type="compositionally biased region" description="Low complexity" evidence="2">
    <location>
        <begin position="382"/>
        <end position="395"/>
    </location>
</feature>
<dbReference type="InterPro" id="IPR000467">
    <property type="entry name" value="G_patch_dom"/>
</dbReference>
<feature type="compositionally biased region" description="Polar residues" evidence="2">
    <location>
        <begin position="87"/>
        <end position="97"/>
    </location>
</feature>
<feature type="compositionally biased region" description="Basic and acidic residues" evidence="2">
    <location>
        <begin position="135"/>
        <end position="145"/>
    </location>
</feature>
<proteinExistence type="predicted"/>
<dbReference type="PANTHER" id="PTHR13288">
    <property type="entry name" value="SPLICING FACTOR 45 SPF45"/>
    <property type="match status" value="1"/>
</dbReference>
<dbReference type="PANTHER" id="PTHR13288:SF8">
    <property type="entry name" value="SPLICING FACTOR 45"/>
    <property type="match status" value="1"/>
</dbReference>
<evidence type="ECO:0000259" key="4">
    <source>
        <dbReference type="PROSITE" id="PS50174"/>
    </source>
</evidence>
<dbReference type="InterPro" id="IPR040052">
    <property type="entry name" value="RBM17"/>
</dbReference>
<name>A0AAN7TCA4_9PEZI</name>
<feature type="region of interest" description="Disordered" evidence="2">
    <location>
        <begin position="373"/>
        <end position="418"/>
    </location>
</feature>
<sequence length="637" mass="68731">MSTAPKKMGLSLYANLLNTDKQEAANSTISGAPVKYNVAKLDEEGEAAAKKKDGTVTSLLVDKASLQFQPVRRPQAQPKKKPPGHAISSSVSTANFGSTATSSPTPAVTRVLGQQPRSNFEDWVGGEDDEDDFYVDNRPKRERGGRNKKKKKGGAGQDNTRSWNWDDIYDPTMPNNYADYKGSDEQMMENRDWKARLYYHRLKEAKKSSESEAAGQKQAKNGKSTWSRNALLTDFYLSAVFPPPNAMSFAPPSFNDVAHPPLVEDDDEHYPAPVPSQLPDKSDSYKPSKPMGMSNGPSHEDAHLLPMQLGVDSPARLNMLPRAPAAILPNDSQAPDSAASEKAAADIAAKKAEAAAKIAAFEAKVEAHKAAKVGNSDGNGNATISTPDTTIAAAAPPAPSPQPSEPEEPGNTISRAPVRYQLPPSDLHAEDGDIAVSDEKQEEDAPRSLRPGQKGFAERLLKKYGWEKGQGLGAEGNEGITTAIVAKAEKRKKLADAQGGGWAQPVNMGKLVGGKRRKVAADGVAGDAQDDETQPYGPLSAVIKLEGMLNGLDIDEEVQNKDLYGEIGREMEGQYGKVERVYIWREAMGGQDQVFVKFTSQLSALRAVGACDGMEFAGNEVQARFFDGERFEKGEYA</sequence>
<feature type="compositionally biased region" description="Acidic residues" evidence="2">
    <location>
        <begin position="124"/>
        <end position="134"/>
    </location>
</feature>
<dbReference type="PROSITE" id="PS50102">
    <property type="entry name" value="RRM"/>
    <property type="match status" value="1"/>
</dbReference>
<organism evidence="5 6">
    <name type="scientific">Meristemomyces frigidus</name>
    <dbReference type="NCBI Taxonomy" id="1508187"/>
    <lineage>
        <taxon>Eukaryota</taxon>
        <taxon>Fungi</taxon>
        <taxon>Dikarya</taxon>
        <taxon>Ascomycota</taxon>
        <taxon>Pezizomycotina</taxon>
        <taxon>Dothideomycetes</taxon>
        <taxon>Dothideomycetidae</taxon>
        <taxon>Mycosphaerellales</taxon>
        <taxon>Teratosphaeriaceae</taxon>
        <taxon>Meristemomyces</taxon>
    </lineage>
</organism>
<evidence type="ECO:0000313" key="5">
    <source>
        <dbReference type="EMBL" id="KAK5110113.1"/>
    </source>
</evidence>